<evidence type="ECO:0000313" key="1">
    <source>
        <dbReference type="EMBL" id="TKR59523.1"/>
    </source>
</evidence>
<keyword evidence="2" id="KW-1185">Reference proteome</keyword>
<reference evidence="1 2" key="1">
    <citation type="journal article" date="2015" name="Genome Biol.">
        <title>Comparative genomics of Steinernema reveals deeply conserved gene regulatory networks.</title>
        <authorList>
            <person name="Dillman A.R."/>
            <person name="Macchietto M."/>
            <person name="Porter C.F."/>
            <person name="Rogers A."/>
            <person name="Williams B."/>
            <person name="Antoshechkin I."/>
            <person name="Lee M.M."/>
            <person name="Goodwin Z."/>
            <person name="Lu X."/>
            <person name="Lewis E.E."/>
            <person name="Goodrich-Blair H."/>
            <person name="Stock S.P."/>
            <person name="Adams B.J."/>
            <person name="Sternberg P.W."/>
            <person name="Mortazavi A."/>
        </authorList>
    </citation>
    <scope>NUCLEOTIDE SEQUENCE [LARGE SCALE GENOMIC DNA]</scope>
    <source>
        <strain evidence="1 2">ALL</strain>
    </source>
</reference>
<name>A0A4U5LTV7_STECR</name>
<comment type="caution">
    <text evidence="1">The sequence shown here is derived from an EMBL/GenBank/DDBJ whole genome shotgun (WGS) entry which is preliminary data.</text>
</comment>
<reference evidence="1 2" key="2">
    <citation type="journal article" date="2019" name="G3 (Bethesda)">
        <title>Hybrid Assembly of the Genome of the Entomopathogenic Nematode Steinernema carpocapsae Identifies the X-Chromosome.</title>
        <authorList>
            <person name="Serra L."/>
            <person name="Macchietto M."/>
            <person name="Macias-Munoz A."/>
            <person name="McGill C.J."/>
            <person name="Rodriguez I.M."/>
            <person name="Rodriguez B."/>
            <person name="Murad R."/>
            <person name="Mortazavi A."/>
        </authorList>
    </citation>
    <scope>NUCLEOTIDE SEQUENCE [LARGE SCALE GENOMIC DNA]</scope>
    <source>
        <strain evidence="1 2">ALL</strain>
    </source>
</reference>
<protein>
    <submittedName>
        <fullName evidence="1">Uncharacterized protein</fullName>
    </submittedName>
</protein>
<dbReference type="EMBL" id="AZBU02000012">
    <property type="protein sequence ID" value="TKR59523.1"/>
    <property type="molecule type" value="Genomic_DNA"/>
</dbReference>
<dbReference type="Proteomes" id="UP000298663">
    <property type="component" value="Unassembled WGS sequence"/>
</dbReference>
<accession>A0A4U5LTV7</accession>
<gene>
    <name evidence="1" type="ORF">L596_029182</name>
</gene>
<proteinExistence type="predicted"/>
<dbReference type="AlphaFoldDB" id="A0A4U5LTV7"/>
<evidence type="ECO:0000313" key="2">
    <source>
        <dbReference type="Proteomes" id="UP000298663"/>
    </source>
</evidence>
<organism evidence="1 2">
    <name type="scientific">Steinernema carpocapsae</name>
    <name type="common">Entomopathogenic nematode</name>
    <dbReference type="NCBI Taxonomy" id="34508"/>
    <lineage>
        <taxon>Eukaryota</taxon>
        <taxon>Metazoa</taxon>
        <taxon>Ecdysozoa</taxon>
        <taxon>Nematoda</taxon>
        <taxon>Chromadorea</taxon>
        <taxon>Rhabditida</taxon>
        <taxon>Tylenchina</taxon>
        <taxon>Panagrolaimomorpha</taxon>
        <taxon>Strongyloidoidea</taxon>
        <taxon>Steinernematidae</taxon>
        <taxon>Steinernema</taxon>
    </lineage>
</organism>
<sequence length="96" mass="10788">MVAHKLIPYVFPAFETHSTLIFEIPPNSILVPSSPQLISRVDSLQNFTFLAGCHFKREIDELIGEKRVFTAGAGWFCEKVRQEAHASIKPVFGEVT</sequence>